<dbReference type="HOGENOM" id="CLU_3034741_0_0_1"/>
<protein>
    <submittedName>
        <fullName evidence="1">Uncharacterized protein</fullName>
    </submittedName>
</protein>
<evidence type="ECO:0000313" key="2">
    <source>
        <dbReference type="Proteomes" id="UP000001593"/>
    </source>
</evidence>
<evidence type="ECO:0000313" key="1">
    <source>
        <dbReference type="EMBL" id="EDO26515.1"/>
    </source>
</evidence>
<accession>A8DV25</accession>
<name>A8DV25_NEMVE</name>
<gene>
    <name evidence="1" type="ORF">NEMVEDRAFT_v1g154045</name>
</gene>
<dbReference type="AlphaFoldDB" id="A8DV25"/>
<keyword evidence="2" id="KW-1185">Reference proteome</keyword>
<dbReference type="EMBL" id="DS475675">
    <property type="protein sequence ID" value="EDO26515.1"/>
    <property type="molecule type" value="Genomic_DNA"/>
</dbReference>
<dbReference type="Proteomes" id="UP000001593">
    <property type="component" value="Unassembled WGS sequence"/>
</dbReference>
<proteinExistence type="predicted"/>
<dbReference type="InParanoid" id="A8DV25"/>
<organism evidence="1 2">
    <name type="scientific">Nematostella vectensis</name>
    <name type="common">Starlet sea anemone</name>
    <dbReference type="NCBI Taxonomy" id="45351"/>
    <lineage>
        <taxon>Eukaryota</taxon>
        <taxon>Metazoa</taxon>
        <taxon>Cnidaria</taxon>
        <taxon>Anthozoa</taxon>
        <taxon>Hexacorallia</taxon>
        <taxon>Actiniaria</taxon>
        <taxon>Edwardsiidae</taxon>
        <taxon>Nematostella</taxon>
    </lineage>
</organism>
<reference evidence="1 2" key="1">
    <citation type="journal article" date="2007" name="Science">
        <title>Sea anemone genome reveals ancestral eumetazoan gene repertoire and genomic organization.</title>
        <authorList>
            <person name="Putnam N.H."/>
            <person name="Srivastava M."/>
            <person name="Hellsten U."/>
            <person name="Dirks B."/>
            <person name="Chapman J."/>
            <person name="Salamov A."/>
            <person name="Terry A."/>
            <person name="Shapiro H."/>
            <person name="Lindquist E."/>
            <person name="Kapitonov V.V."/>
            <person name="Jurka J."/>
            <person name="Genikhovich G."/>
            <person name="Grigoriev I.V."/>
            <person name="Lucas S.M."/>
            <person name="Steele R.E."/>
            <person name="Finnerty J.R."/>
            <person name="Technau U."/>
            <person name="Martindale M.Q."/>
            <person name="Rokhsar D.S."/>
        </authorList>
    </citation>
    <scope>NUCLEOTIDE SEQUENCE [LARGE SCALE GENOMIC DNA]</scope>
    <source>
        <strain evidence="2">CH2 X CH6</strain>
    </source>
</reference>
<sequence>MCIYGPQGPPSYAHLWTPKTPQPCTSMDPKDPLAMRIYGPQGPPSYAHLWTPKTP</sequence>